<dbReference type="SUPFAM" id="SSF52317">
    <property type="entry name" value="Class I glutamine amidotransferase-like"/>
    <property type="match status" value="1"/>
</dbReference>
<dbReference type="PANTHER" id="PTHR43130">
    <property type="entry name" value="ARAC-FAMILY TRANSCRIPTIONAL REGULATOR"/>
    <property type="match status" value="1"/>
</dbReference>
<dbReference type="OrthoDB" id="9803764at2"/>
<dbReference type="Gene3D" id="1.10.620.20">
    <property type="entry name" value="Ribonucleotide Reductase, subunit A"/>
    <property type="match status" value="1"/>
</dbReference>
<evidence type="ECO:0000259" key="2">
    <source>
        <dbReference type="SMART" id="SM00746"/>
    </source>
</evidence>
<dbReference type="PANTHER" id="PTHR43130:SF3">
    <property type="entry name" value="HTH-TYPE TRANSCRIPTIONAL REGULATOR RV1931C"/>
    <property type="match status" value="1"/>
</dbReference>
<reference evidence="3 4" key="1">
    <citation type="submission" date="2019-11" db="EMBL/GenBank/DDBJ databases">
        <title>Type strains purchased from KCTC, JCM and DSMZ.</title>
        <authorList>
            <person name="Lu H."/>
        </authorList>
    </citation>
    <scope>NUCLEOTIDE SEQUENCE [LARGE SCALE GENOMIC DNA]</scope>
    <source>
        <strain evidence="3 4">JCM 31587</strain>
    </source>
</reference>
<dbReference type="GO" id="GO:0006355">
    <property type="term" value="P:regulation of DNA-templated transcription"/>
    <property type="evidence" value="ECO:0007669"/>
    <property type="project" value="TreeGrafter"/>
</dbReference>
<comment type="caution">
    <text evidence="3">The sequence shown here is derived from an EMBL/GenBank/DDBJ whole genome shotgun (WGS) entry which is preliminary data.</text>
</comment>
<dbReference type="InterPro" id="IPR052158">
    <property type="entry name" value="INH-QAR"/>
</dbReference>
<dbReference type="EMBL" id="WNKX01000024">
    <property type="protein sequence ID" value="MTW13588.1"/>
    <property type="molecule type" value="Genomic_DNA"/>
</dbReference>
<dbReference type="InterPro" id="IPR011017">
    <property type="entry name" value="TRASH_dom"/>
</dbReference>
<dbReference type="Proteomes" id="UP000472320">
    <property type="component" value="Unassembled WGS sequence"/>
</dbReference>
<proteinExistence type="predicted"/>
<dbReference type="Pfam" id="PF01965">
    <property type="entry name" value="DJ-1_PfpI"/>
    <property type="match status" value="1"/>
</dbReference>
<keyword evidence="4" id="KW-1185">Reference proteome</keyword>
<sequence length="299" mass="31988">MKRRELFRISTVMGLGAALPALGLAKAPSAGAAFPALPLHPPAQGSIPVAVLLSDNAVVIDFGGPWEVFSNVSVPGRGDGPAFQLYTVAATEAPITTMGGMKIVPNYTIANAPPPKVIVIPAQTVNDPAVLEWLRQASRAADLTMSVCTGAFVLAHAGLLDGKSATTHHSAFNEFAMRYPAVSLKRGARFVEEGKFATAGGLSSGIDLALRVVERYFGRSVASSTAYTMEYQGQGWLDPMSNSMYAKRRVASADHPICPVCEMDVDKASDPASTYRKRTYYFCSAEHKRLFDAQPEKFT</sequence>
<keyword evidence="1" id="KW-0732">Signal</keyword>
<dbReference type="InterPro" id="IPR002818">
    <property type="entry name" value="DJ-1/PfpI"/>
</dbReference>
<organism evidence="3 4">
    <name type="scientific">Massilia eburnea</name>
    <dbReference type="NCBI Taxonomy" id="1776165"/>
    <lineage>
        <taxon>Bacteria</taxon>
        <taxon>Pseudomonadati</taxon>
        <taxon>Pseudomonadota</taxon>
        <taxon>Betaproteobacteria</taxon>
        <taxon>Burkholderiales</taxon>
        <taxon>Oxalobacteraceae</taxon>
        <taxon>Telluria group</taxon>
        <taxon>Massilia</taxon>
    </lineage>
</organism>
<feature type="domain" description="TRASH" evidence="2">
    <location>
        <begin position="258"/>
        <end position="295"/>
    </location>
</feature>
<evidence type="ECO:0000256" key="1">
    <source>
        <dbReference type="SAM" id="SignalP"/>
    </source>
</evidence>
<accession>A0A6L6QME3</accession>
<dbReference type="SMART" id="SM00746">
    <property type="entry name" value="TRASH"/>
    <property type="match status" value="1"/>
</dbReference>
<dbReference type="InterPro" id="IPR029062">
    <property type="entry name" value="Class_I_gatase-like"/>
</dbReference>
<feature type="signal peptide" evidence="1">
    <location>
        <begin position="1"/>
        <end position="32"/>
    </location>
</feature>
<dbReference type="Gene3D" id="3.40.50.880">
    <property type="match status" value="1"/>
</dbReference>
<feature type="chain" id="PRO_5026806271" evidence="1">
    <location>
        <begin position="33"/>
        <end position="299"/>
    </location>
</feature>
<gene>
    <name evidence="3" type="ORF">GM658_23535</name>
</gene>
<protein>
    <submittedName>
        <fullName evidence="3">YHS domain-containing protein</fullName>
    </submittedName>
</protein>
<name>A0A6L6QME3_9BURK</name>
<dbReference type="RefSeq" id="WP_155456500.1">
    <property type="nucleotide sequence ID" value="NZ_WNKX01000024.1"/>
</dbReference>
<dbReference type="GO" id="GO:0016491">
    <property type="term" value="F:oxidoreductase activity"/>
    <property type="evidence" value="ECO:0007669"/>
    <property type="project" value="InterPro"/>
</dbReference>
<evidence type="ECO:0000313" key="3">
    <source>
        <dbReference type="EMBL" id="MTW13588.1"/>
    </source>
</evidence>
<dbReference type="AlphaFoldDB" id="A0A6L6QME3"/>
<dbReference type="InterPro" id="IPR012348">
    <property type="entry name" value="RNR-like"/>
</dbReference>
<dbReference type="CDD" id="cd03139">
    <property type="entry name" value="GATase1_PfpI_2"/>
    <property type="match status" value="1"/>
</dbReference>
<evidence type="ECO:0000313" key="4">
    <source>
        <dbReference type="Proteomes" id="UP000472320"/>
    </source>
</evidence>